<dbReference type="InterPro" id="IPR050256">
    <property type="entry name" value="Glycosyltransferase_2"/>
</dbReference>
<dbReference type="AlphaFoldDB" id="A0A7G9YYK4"/>
<dbReference type="EMBL" id="MT631531">
    <property type="protein sequence ID" value="QNO53088.1"/>
    <property type="molecule type" value="Genomic_DNA"/>
</dbReference>
<evidence type="ECO:0000259" key="4">
    <source>
        <dbReference type="Pfam" id="PF21969"/>
    </source>
</evidence>
<protein>
    <recommendedName>
        <fullName evidence="4">Mannosylglycerate synthase GT domain-containing protein</fullName>
    </recommendedName>
</protein>
<dbReference type="GO" id="GO:0016757">
    <property type="term" value="F:glycosyltransferase activity"/>
    <property type="evidence" value="ECO:0007669"/>
    <property type="project" value="UniProtKB-KW"/>
</dbReference>
<name>A0A7G9YYK4_9EURY</name>
<reference evidence="5" key="1">
    <citation type="submission" date="2020-06" db="EMBL/GenBank/DDBJ databases">
        <title>Unique genomic features of the anaerobic methanotrophic archaea.</title>
        <authorList>
            <person name="Chadwick G.L."/>
            <person name="Skennerton C.T."/>
            <person name="Laso-Perez R."/>
            <person name="Leu A.O."/>
            <person name="Speth D.R."/>
            <person name="Yu H."/>
            <person name="Morgan-Lang C."/>
            <person name="Hatzenpichler R."/>
            <person name="Goudeau D."/>
            <person name="Malmstrom R."/>
            <person name="Brazelton W.J."/>
            <person name="Woyke T."/>
            <person name="Hallam S.J."/>
            <person name="Tyson G.W."/>
            <person name="Wegener G."/>
            <person name="Boetius A."/>
            <person name="Orphan V."/>
        </authorList>
    </citation>
    <scope>NUCLEOTIDE SEQUENCE</scope>
</reference>
<evidence type="ECO:0000256" key="2">
    <source>
        <dbReference type="ARBA" id="ARBA00022676"/>
    </source>
</evidence>
<feature type="domain" description="Mannosylglycerate synthase GT" evidence="4">
    <location>
        <begin position="22"/>
        <end position="151"/>
    </location>
</feature>
<dbReference type="PANTHER" id="PTHR48090:SF10">
    <property type="entry name" value="GLUCOSYL-3-PHOSPHOGLYCERATE SYNTHASE"/>
    <property type="match status" value="1"/>
</dbReference>
<keyword evidence="2" id="KW-0328">Glycosyltransferase</keyword>
<evidence type="ECO:0000256" key="3">
    <source>
        <dbReference type="ARBA" id="ARBA00022679"/>
    </source>
</evidence>
<keyword evidence="3" id="KW-0808">Transferase</keyword>
<dbReference type="Pfam" id="PF21969">
    <property type="entry name" value="MGS_GT"/>
    <property type="match status" value="1"/>
</dbReference>
<sequence>MGSTRHAAQTETDKIFVEQFFGPGKGNGIKTSLLIAREVGASAYAMVDGDLVSVQPEWIDLLINPLYKDFDLVVPYYHRAKYDGVITNQLAYPLTRALYGVEVRQPIGGEFGMSRKLFLKLLTHPLFPGTFGIDIFITTVSACEGMHIVEADLGVKVHESTKKYTNPEETLVPMIRQVVGMMFELSKYYRDKIEAISVAESEPRTIERISPPGEQVKKPSDVAADKDALISAFKEKYHAKATYDKVPMSDELREKLDRITEEEQAAFRFPSDLWAKIVYDFAIAYNTDKEVLDTLSILLQGRFASFVVETESLTNEEAEKIVKDQVQLFEQYRSLLFAKTGIGIAFQKLYLQKLEEKYGNTLQIKRVERIGDDSMVQAFNALFNKNRGVDKIKKNITCDLEFS</sequence>
<dbReference type="InterPro" id="IPR054145">
    <property type="entry name" value="MGS_GT"/>
</dbReference>
<gene>
    <name evidence="5" type="ORF">ODDINNFO_00002</name>
</gene>
<dbReference type="Gene3D" id="3.90.550.10">
    <property type="entry name" value="Spore Coat Polysaccharide Biosynthesis Protein SpsA, Chain A"/>
    <property type="match status" value="1"/>
</dbReference>
<dbReference type="SUPFAM" id="SSF53448">
    <property type="entry name" value="Nucleotide-diphospho-sugar transferases"/>
    <property type="match status" value="1"/>
</dbReference>
<evidence type="ECO:0000313" key="5">
    <source>
        <dbReference type="EMBL" id="QNO53088.1"/>
    </source>
</evidence>
<proteinExistence type="inferred from homology"/>
<dbReference type="PANTHER" id="PTHR48090">
    <property type="entry name" value="UNDECAPRENYL-PHOSPHATE 4-DEOXY-4-FORMAMIDO-L-ARABINOSE TRANSFERASE-RELATED"/>
    <property type="match status" value="1"/>
</dbReference>
<comment type="similarity">
    <text evidence="1">Belongs to the glycosyltransferase 2 family.</text>
</comment>
<evidence type="ECO:0000256" key="1">
    <source>
        <dbReference type="ARBA" id="ARBA00006739"/>
    </source>
</evidence>
<dbReference type="InterPro" id="IPR029044">
    <property type="entry name" value="Nucleotide-diphossugar_trans"/>
</dbReference>
<organism evidence="5">
    <name type="scientific">Candidatus Methanophagaceae archaeon ANME-1 ERB6</name>
    <dbReference type="NCBI Taxonomy" id="2759912"/>
    <lineage>
        <taxon>Archaea</taxon>
        <taxon>Methanobacteriati</taxon>
        <taxon>Methanobacteriota</taxon>
        <taxon>Stenosarchaea group</taxon>
        <taxon>Methanomicrobia</taxon>
        <taxon>Candidatus Methanophagales</taxon>
        <taxon>Candidatus Methanophagaceae</taxon>
    </lineage>
</organism>
<accession>A0A7G9YYK4</accession>